<dbReference type="SUPFAM" id="SSF57959">
    <property type="entry name" value="Leucine zipper domain"/>
    <property type="match status" value="1"/>
</dbReference>
<keyword evidence="2" id="KW-0539">Nucleus</keyword>
<dbReference type="CDD" id="cd14688">
    <property type="entry name" value="bZIP_YAP"/>
    <property type="match status" value="1"/>
</dbReference>
<proteinExistence type="predicted"/>
<dbReference type="GO" id="GO:0000976">
    <property type="term" value="F:transcription cis-regulatory region binding"/>
    <property type="evidence" value="ECO:0007669"/>
    <property type="project" value="InterPro"/>
</dbReference>
<organism evidence="6 7">
    <name type="scientific">Ogataea philodendri</name>
    <dbReference type="NCBI Taxonomy" id="1378263"/>
    <lineage>
        <taxon>Eukaryota</taxon>
        <taxon>Fungi</taxon>
        <taxon>Dikarya</taxon>
        <taxon>Ascomycota</taxon>
        <taxon>Saccharomycotina</taxon>
        <taxon>Pichiomycetes</taxon>
        <taxon>Pichiales</taxon>
        <taxon>Pichiaceae</taxon>
        <taxon>Ogataea</taxon>
    </lineage>
</organism>
<feature type="region of interest" description="Disordered" evidence="4">
    <location>
        <begin position="22"/>
        <end position="41"/>
    </location>
</feature>
<dbReference type="AlphaFoldDB" id="A0A9P8T589"/>
<dbReference type="Gene3D" id="1.20.5.170">
    <property type="match status" value="1"/>
</dbReference>
<gene>
    <name evidence="6" type="ORF">OGAPHI_004043</name>
</gene>
<dbReference type="PANTHER" id="PTHR40621">
    <property type="entry name" value="TRANSCRIPTION FACTOR KAPC-RELATED"/>
    <property type="match status" value="1"/>
</dbReference>
<dbReference type="PANTHER" id="PTHR40621:SF8">
    <property type="entry name" value="AP-1-LIKE TRANSCRIPTION FACTOR YAP3"/>
    <property type="match status" value="1"/>
</dbReference>
<evidence type="ECO:0000259" key="5">
    <source>
        <dbReference type="PROSITE" id="PS50217"/>
    </source>
</evidence>
<dbReference type="PROSITE" id="PS50217">
    <property type="entry name" value="BZIP"/>
    <property type="match status" value="1"/>
</dbReference>
<feature type="domain" description="BZIP" evidence="5">
    <location>
        <begin position="131"/>
        <end position="183"/>
    </location>
</feature>
<evidence type="ECO:0000313" key="7">
    <source>
        <dbReference type="Proteomes" id="UP000769157"/>
    </source>
</evidence>
<feature type="compositionally biased region" description="Polar residues" evidence="4">
    <location>
        <begin position="110"/>
        <end position="122"/>
    </location>
</feature>
<evidence type="ECO:0000256" key="2">
    <source>
        <dbReference type="ARBA" id="ARBA00023242"/>
    </source>
</evidence>
<comment type="subcellular location">
    <subcellularLocation>
        <location evidence="1">Nucleus</location>
    </subcellularLocation>
</comment>
<dbReference type="SMART" id="SM00338">
    <property type="entry name" value="BRLZ"/>
    <property type="match status" value="1"/>
</dbReference>
<dbReference type="GO" id="GO:0090575">
    <property type="term" value="C:RNA polymerase II transcription regulator complex"/>
    <property type="evidence" value="ECO:0007669"/>
    <property type="project" value="TreeGrafter"/>
</dbReference>
<dbReference type="OrthoDB" id="4940293at2759"/>
<protein>
    <recommendedName>
        <fullName evidence="5">BZIP domain-containing protein</fullName>
    </recommendedName>
</protein>
<dbReference type="GO" id="GO:0001228">
    <property type="term" value="F:DNA-binding transcription activator activity, RNA polymerase II-specific"/>
    <property type="evidence" value="ECO:0007669"/>
    <property type="project" value="TreeGrafter"/>
</dbReference>
<keyword evidence="3" id="KW-0175">Coiled coil</keyword>
<reference evidence="6" key="1">
    <citation type="journal article" date="2021" name="Open Biol.">
        <title>Shared evolutionary footprints suggest mitochondrial oxidative damage underlies multiple complex I losses in fungi.</title>
        <authorList>
            <person name="Schikora-Tamarit M.A."/>
            <person name="Marcet-Houben M."/>
            <person name="Nosek J."/>
            <person name="Gabaldon T."/>
        </authorList>
    </citation>
    <scope>NUCLEOTIDE SEQUENCE</scope>
    <source>
        <strain evidence="6">CBS6075</strain>
    </source>
</reference>
<comment type="caution">
    <text evidence="6">The sequence shown here is derived from an EMBL/GenBank/DDBJ whole genome shotgun (WGS) entry which is preliminary data.</text>
</comment>
<dbReference type="GeneID" id="70236008"/>
<feature type="region of interest" description="Disordered" evidence="4">
    <location>
        <begin position="103"/>
        <end position="124"/>
    </location>
</feature>
<dbReference type="InterPro" id="IPR046347">
    <property type="entry name" value="bZIP_sf"/>
</dbReference>
<name>A0A9P8T589_9ASCO</name>
<reference evidence="6" key="2">
    <citation type="submission" date="2021-01" db="EMBL/GenBank/DDBJ databases">
        <authorList>
            <person name="Schikora-Tamarit M.A."/>
        </authorList>
    </citation>
    <scope>NUCLEOTIDE SEQUENCE</scope>
    <source>
        <strain evidence="6">CBS6075</strain>
    </source>
</reference>
<dbReference type="InterPro" id="IPR050936">
    <property type="entry name" value="AP-1-like"/>
</dbReference>
<evidence type="ECO:0000313" key="6">
    <source>
        <dbReference type="EMBL" id="KAH3665855.1"/>
    </source>
</evidence>
<dbReference type="EMBL" id="JAEUBE010000295">
    <property type="protein sequence ID" value="KAH3665855.1"/>
    <property type="molecule type" value="Genomic_DNA"/>
</dbReference>
<dbReference type="RefSeq" id="XP_046061059.1">
    <property type="nucleotide sequence ID" value="XM_046205079.1"/>
</dbReference>
<dbReference type="Proteomes" id="UP000769157">
    <property type="component" value="Unassembled WGS sequence"/>
</dbReference>
<sequence>MDVRSDSPKFWKQYSYPDNSEVSVSLSGLGSNGGSGSATFSSPQVLDKHILQQQQFQNNVAQHSYDMPITENMHEECEKAEKELRKDVGEGIWEQVFVQDKDTAKRPISSAGTNETSGSPQNAADEATMAEKRKAQNRAAQRAFRERKEVKLKELSAKLTQSEAEKQRLLNEIEQLRQRNALLGIENELLHKSENANIVEAPKLGSGAHKFDFPRTREEFIKSIIDPQQHQTSHTETPTPIQAPHSMVDGVSYAIEKYHHNDQDLLTVAAVWDYLNELATKNDEVDFNIPAIIEQLRGKEVCHGHGPAYPISLVNLIVQKTLNA</sequence>
<evidence type="ECO:0000256" key="3">
    <source>
        <dbReference type="SAM" id="Coils"/>
    </source>
</evidence>
<keyword evidence="7" id="KW-1185">Reference proteome</keyword>
<dbReference type="PROSITE" id="PS00036">
    <property type="entry name" value="BZIP_BASIC"/>
    <property type="match status" value="1"/>
</dbReference>
<dbReference type="InterPro" id="IPR004827">
    <property type="entry name" value="bZIP"/>
</dbReference>
<feature type="coiled-coil region" evidence="3">
    <location>
        <begin position="145"/>
        <end position="186"/>
    </location>
</feature>
<evidence type="ECO:0000256" key="4">
    <source>
        <dbReference type="SAM" id="MobiDB-lite"/>
    </source>
</evidence>
<evidence type="ECO:0000256" key="1">
    <source>
        <dbReference type="ARBA" id="ARBA00004123"/>
    </source>
</evidence>
<accession>A0A9P8T589</accession>